<dbReference type="InterPro" id="IPR034164">
    <property type="entry name" value="Pepsin-like_dom"/>
</dbReference>
<dbReference type="PRINTS" id="PR00792">
    <property type="entry name" value="PEPSIN"/>
</dbReference>
<protein>
    <submittedName>
        <fullName evidence="11">Asp-domain-containing protein</fullName>
    </submittedName>
</protein>
<dbReference type="PROSITE" id="PS51767">
    <property type="entry name" value="PEPTIDASE_A1"/>
    <property type="match status" value="1"/>
</dbReference>
<sequence>MHAFFISLLTFTLLATAAPSPRRAVQTIALTKRSNFLSNGFVNITALRGHIAYIEGKYANNLAAFERNTGSSHPSAIGPSNTKRQTGGDSLTDDNGQLWFGQISVGTPPVTYTVDFDTGSSDLFLPSVDCDNTCAGHTPYDPSKSSTSSDVGNPFSLAFGDGSTVSGEEFTDTVTISGLTAQNQILGSSTTYSTGFESSQFVPDGLMGLAFPEIAQMGTPFFNTLIQQGSVSAGEFGMKLTEQGAELFLGGVDDKLVGGDFTTVPVTQPGFWQVEMDSANVNGQAVVRGISAIVDSGTTLIVGDSKRVSEFYNAIEGAKDASATFGPGFFSFPCSSSPSVSLTFGGTAFDFSHTFSLGPAQQGSNDCIGGVIASDTGIDGWITGDVFMSNVYTAFSFDKTSVSFAPLA</sequence>
<dbReference type="InterPro" id="IPR021109">
    <property type="entry name" value="Peptidase_aspartic_dom_sf"/>
</dbReference>
<dbReference type="EMBL" id="KV419421">
    <property type="protein sequence ID" value="KZS90525.1"/>
    <property type="molecule type" value="Genomic_DNA"/>
</dbReference>
<reference evidence="11 12" key="1">
    <citation type="journal article" date="2016" name="Mol. Biol. Evol.">
        <title>Comparative Genomics of Early-Diverging Mushroom-Forming Fungi Provides Insights into the Origins of Lignocellulose Decay Capabilities.</title>
        <authorList>
            <person name="Nagy L.G."/>
            <person name="Riley R."/>
            <person name="Tritt A."/>
            <person name="Adam C."/>
            <person name="Daum C."/>
            <person name="Floudas D."/>
            <person name="Sun H."/>
            <person name="Yadav J.S."/>
            <person name="Pangilinan J."/>
            <person name="Larsson K.H."/>
            <person name="Matsuura K."/>
            <person name="Barry K."/>
            <person name="Labutti K."/>
            <person name="Kuo R."/>
            <person name="Ohm R.A."/>
            <person name="Bhattacharya S.S."/>
            <person name="Shirouzu T."/>
            <person name="Yoshinaga Y."/>
            <person name="Martin F.M."/>
            <person name="Grigoriev I.V."/>
            <person name="Hibbett D.S."/>
        </authorList>
    </citation>
    <scope>NUCLEOTIDE SEQUENCE [LARGE SCALE GENOMIC DNA]</scope>
    <source>
        <strain evidence="11 12">HHB9708</strain>
    </source>
</reference>
<evidence type="ECO:0000256" key="9">
    <source>
        <dbReference type="SAM" id="SignalP"/>
    </source>
</evidence>
<dbReference type="AlphaFoldDB" id="A0A164RG32"/>
<dbReference type="SUPFAM" id="SSF50630">
    <property type="entry name" value="Acid proteases"/>
    <property type="match status" value="1"/>
</dbReference>
<gene>
    <name evidence="11" type="ORF">SISNIDRAFT_415454</name>
</gene>
<evidence type="ECO:0000256" key="4">
    <source>
        <dbReference type="ARBA" id="ARBA00022801"/>
    </source>
</evidence>
<evidence type="ECO:0000313" key="11">
    <source>
        <dbReference type="EMBL" id="KZS90525.1"/>
    </source>
</evidence>
<evidence type="ECO:0000259" key="10">
    <source>
        <dbReference type="PROSITE" id="PS51767"/>
    </source>
</evidence>
<evidence type="ECO:0000256" key="2">
    <source>
        <dbReference type="ARBA" id="ARBA00022670"/>
    </source>
</evidence>
<keyword evidence="6" id="KW-1015">Disulfide bond</keyword>
<keyword evidence="2 7" id="KW-0645">Protease</keyword>
<keyword evidence="9" id="KW-0732">Signal</keyword>
<dbReference type="STRING" id="1314777.A0A164RG32"/>
<dbReference type="InterPro" id="IPR001969">
    <property type="entry name" value="Aspartic_peptidase_AS"/>
</dbReference>
<feature type="region of interest" description="Disordered" evidence="8">
    <location>
        <begin position="69"/>
        <end position="91"/>
    </location>
</feature>
<evidence type="ECO:0000256" key="8">
    <source>
        <dbReference type="SAM" id="MobiDB-lite"/>
    </source>
</evidence>
<feature type="chain" id="PRO_5007852817" evidence="9">
    <location>
        <begin position="18"/>
        <end position="408"/>
    </location>
</feature>
<dbReference type="PANTHER" id="PTHR47966:SF57">
    <property type="entry name" value="PEPTIDASE A1 DOMAIN-CONTAINING PROTEIN"/>
    <property type="match status" value="1"/>
</dbReference>
<evidence type="ECO:0000256" key="3">
    <source>
        <dbReference type="ARBA" id="ARBA00022750"/>
    </source>
</evidence>
<dbReference type="FunFam" id="2.40.70.10:FF:000115">
    <property type="entry name" value="Lysosomal aspartic protease"/>
    <property type="match status" value="1"/>
</dbReference>
<dbReference type="CDD" id="cd05471">
    <property type="entry name" value="pepsin_like"/>
    <property type="match status" value="1"/>
</dbReference>
<dbReference type="OrthoDB" id="15189at2759"/>
<organism evidence="11 12">
    <name type="scientific">Sistotremastrum niveocremeum HHB9708</name>
    <dbReference type="NCBI Taxonomy" id="1314777"/>
    <lineage>
        <taxon>Eukaryota</taxon>
        <taxon>Fungi</taxon>
        <taxon>Dikarya</taxon>
        <taxon>Basidiomycota</taxon>
        <taxon>Agaricomycotina</taxon>
        <taxon>Agaricomycetes</taxon>
        <taxon>Sistotremastrales</taxon>
        <taxon>Sistotremastraceae</taxon>
        <taxon>Sertulicium</taxon>
        <taxon>Sertulicium niveocremeum</taxon>
    </lineage>
</organism>
<evidence type="ECO:0000256" key="7">
    <source>
        <dbReference type="RuleBase" id="RU000454"/>
    </source>
</evidence>
<dbReference type="Gene3D" id="2.40.70.10">
    <property type="entry name" value="Acid Proteases"/>
    <property type="match status" value="2"/>
</dbReference>
<proteinExistence type="inferred from homology"/>
<feature type="active site" evidence="5">
    <location>
        <position position="295"/>
    </location>
</feature>
<accession>A0A164RG32</accession>
<dbReference type="GO" id="GO:0004190">
    <property type="term" value="F:aspartic-type endopeptidase activity"/>
    <property type="evidence" value="ECO:0007669"/>
    <property type="project" value="UniProtKB-KW"/>
</dbReference>
<evidence type="ECO:0000313" key="12">
    <source>
        <dbReference type="Proteomes" id="UP000076722"/>
    </source>
</evidence>
<evidence type="ECO:0000256" key="1">
    <source>
        <dbReference type="ARBA" id="ARBA00007447"/>
    </source>
</evidence>
<keyword evidence="4 7" id="KW-0378">Hydrolase</keyword>
<dbReference type="PANTHER" id="PTHR47966">
    <property type="entry name" value="BETA-SITE APP-CLEAVING ENZYME, ISOFORM A-RELATED"/>
    <property type="match status" value="1"/>
</dbReference>
<dbReference type="GO" id="GO:0006508">
    <property type="term" value="P:proteolysis"/>
    <property type="evidence" value="ECO:0007669"/>
    <property type="project" value="UniProtKB-KW"/>
</dbReference>
<keyword evidence="12" id="KW-1185">Reference proteome</keyword>
<evidence type="ECO:0000256" key="5">
    <source>
        <dbReference type="PIRSR" id="PIRSR601461-1"/>
    </source>
</evidence>
<dbReference type="InterPro" id="IPR001461">
    <property type="entry name" value="Aspartic_peptidase_A1"/>
</dbReference>
<dbReference type="Proteomes" id="UP000076722">
    <property type="component" value="Unassembled WGS sequence"/>
</dbReference>
<dbReference type="PROSITE" id="PS00141">
    <property type="entry name" value="ASP_PROTEASE"/>
    <property type="match status" value="1"/>
</dbReference>
<feature type="active site" evidence="5">
    <location>
        <position position="117"/>
    </location>
</feature>
<feature type="signal peptide" evidence="9">
    <location>
        <begin position="1"/>
        <end position="17"/>
    </location>
</feature>
<keyword evidence="3 7" id="KW-0064">Aspartyl protease</keyword>
<name>A0A164RG32_9AGAM</name>
<dbReference type="Pfam" id="PF00026">
    <property type="entry name" value="Asp"/>
    <property type="match status" value="1"/>
</dbReference>
<feature type="domain" description="Peptidase A1" evidence="10">
    <location>
        <begin position="99"/>
        <end position="405"/>
    </location>
</feature>
<feature type="disulfide bond" evidence="6">
    <location>
        <begin position="130"/>
        <end position="134"/>
    </location>
</feature>
<evidence type="ECO:0000256" key="6">
    <source>
        <dbReference type="PIRSR" id="PIRSR601461-2"/>
    </source>
</evidence>
<comment type="similarity">
    <text evidence="1 7">Belongs to the peptidase A1 family.</text>
</comment>
<dbReference type="InterPro" id="IPR033121">
    <property type="entry name" value="PEPTIDASE_A1"/>
</dbReference>